<sequence length="87" mass="10076">MFFILENDIFIYSDWSVCWPYIVCSGRANVTESQDDVLAVGAVYTGRCQFDCWLQSTISYQIILMMIFLLASRVAVVAERPWEFTCQ</sequence>
<evidence type="ECO:0000313" key="1">
    <source>
        <dbReference type="EMBL" id="PON61560.1"/>
    </source>
</evidence>
<reference evidence="2" key="1">
    <citation type="submission" date="2016-06" db="EMBL/GenBank/DDBJ databases">
        <title>Parallel loss of symbiosis genes in relatives of nitrogen-fixing non-legume Parasponia.</title>
        <authorList>
            <person name="Van Velzen R."/>
            <person name="Holmer R."/>
            <person name="Bu F."/>
            <person name="Rutten L."/>
            <person name="Van Zeijl A."/>
            <person name="Liu W."/>
            <person name="Santuari L."/>
            <person name="Cao Q."/>
            <person name="Sharma T."/>
            <person name="Shen D."/>
            <person name="Roswanjaya Y."/>
            <person name="Wardhani T."/>
            <person name="Kalhor M.S."/>
            <person name="Jansen J."/>
            <person name="Van den Hoogen J."/>
            <person name="Gungor B."/>
            <person name="Hartog M."/>
            <person name="Hontelez J."/>
            <person name="Verver J."/>
            <person name="Yang W.-C."/>
            <person name="Schijlen E."/>
            <person name="Repin R."/>
            <person name="Schilthuizen M."/>
            <person name="Schranz E."/>
            <person name="Heidstra R."/>
            <person name="Miyata K."/>
            <person name="Fedorova E."/>
            <person name="Kohlen W."/>
            <person name="Bisseling T."/>
            <person name="Smit S."/>
            <person name="Geurts R."/>
        </authorList>
    </citation>
    <scope>NUCLEOTIDE SEQUENCE [LARGE SCALE GENOMIC DNA]</scope>
    <source>
        <strain evidence="2">cv. WU1-14</strain>
    </source>
</reference>
<organism evidence="1 2">
    <name type="scientific">Parasponia andersonii</name>
    <name type="common">Sponia andersonii</name>
    <dbReference type="NCBI Taxonomy" id="3476"/>
    <lineage>
        <taxon>Eukaryota</taxon>
        <taxon>Viridiplantae</taxon>
        <taxon>Streptophyta</taxon>
        <taxon>Embryophyta</taxon>
        <taxon>Tracheophyta</taxon>
        <taxon>Spermatophyta</taxon>
        <taxon>Magnoliopsida</taxon>
        <taxon>eudicotyledons</taxon>
        <taxon>Gunneridae</taxon>
        <taxon>Pentapetalae</taxon>
        <taxon>rosids</taxon>
        <taxon>fabids</taxon>
        <taxon>Rosales</taxon>
        <taxon>Cannabaceae</taxon>
        <taxon>Parasponia</taxon>
    </lineage>
</organism>
<accession>A0A2P5CKI8</accession>
<comment type="caution">
    <text evidence="1">The sequence shown here is derived from an EMBL/GenBank/DDBJ whole genome shotgun (WGS) entry which is preliminary data.</text>
</comment>
<dbReference type="OrthoDB" id="10273399at2759"/>
<proteinExistence type="predicted"/>
<gene>
    <name evidence="1" type="ORF">PanWU01x14_144760</name>
</gene>
<dbReference type="EMBL" id="JXTB01000120">
    <property type="protein sequence ID" value="PON61560.1"/>
    <property type="molecule type" value="Genomic_DNA"/>
</dbReference>
<dbReference type="Proteomes" id="UP000237105">
    <property type="component" value="Unassembled WGS sequence"/>
</dbReference>
<name>A0A2P5CKI8_PARAD</name>
<dbReference type="AlphaFoldDB" id="A0A2P5CKI8"/>
<protein>
    <submittedName>
        <fullName evidence="1">Uncharacterized protein</fullName>
    </submittedName>
</protein>
<keyword evidence="2" id="KW-1185">Reference proteome</keyword>
<evidence type="ECO:0000313" key="2">
    <source>
        <dbReference type="Proteomes" id="UP000237105"/>
    </source>
</evidence>